<evidence type="ECO:0000256" key="1">
    <source>
        <dbReference type="ARBA" id="ARBA00004236"/>
    </source>
</evidence>
<dbReference type="GO" id="GO:0005886">
    <property type="term" value="C:plasma membrane"/>
    <property type="evidence" value="ECO:0007669"/>
    <property type="project" value="UniProtKB-SubCell"/>
</dbReference>
<evidence type="ECO:0000259" key="8">
    <source>
        <dbReference type="Pfam" id="PF02608"/>
    </source>
</evidence>
<evidence type="ECO:0000256" key="5">
    <source>
        <dbReference type="ARBA" id="ARBA00023288"/>
    </source>
</evidence>
<dbReference type="Pfam" id="PF02608">
    <property type="entry name" value="Bmp"/>
    <property type="match status" value="1"/>
</dbReference>
<comment type="subcellular location">
    <subcellularLocation>
        <location evidence="1">Cell membrane</location>
    </subcellularLocation>
</comment>
<evidence type="ECO:0000256" key="6">
    <source>
        <dbReference type="SAM" id="Coils"/>
    </source>
</evidence>
<dbReference type="RefSeq" id="WP_161553404.1">
    <property type="nucleotide sequence ID" value="NZ_AP022325.1"/>
</dbReference>
<feature type="chain" id="PRO_5032971822" evidence="7">
    <location>
        <begin position="25"/>
        <end position="440"/>
    </location>
</feature>
<protein>
    <submittedName>
        <fullName evidence="9">BMP family ABC transporter substrate-binding protein</fullName>
    </submittedName>
</protein>
<dbReference type="PIRSF" id="PIRSF032900">
    <property type="entry name" value="Mycoplasma_p48"/>
    <property type="match status" value="1"/>
</dbReference>
<evidence type="ECO:0000256" key="3">
    <source>
        <dbReference type="ARBA" id="ARBA00022729"/>
    </source>
</evidence>
<accession>A0A809RWK3</accession>
<keyword evidence="6" id="KW-0175">Coiled coil</keyword>
<feature type="signal peptide" evidence="7">
    <location>
        <begin position="1"/>
        <end position="24"/>
    </location>
</feature>
<dbReference type="PANTHER" id="PTHR34296">
    <property type="entry name" value="TRANSCRIPTIONAL ACTIVATOR PROTEIN MED"/>
    <property type="match status" value="1"/>
</dbReference>
<name>A0A809RWK3_9BACT</name>
<dbReference type="KEGG" id="mfel:JPM2_7230"/>
<keyword evidence="5" id="KW-0449">Lipoprotein</keyword>
<dbReference type="Proteomes" id="UP000464317">
    <property type="component" value="Chromosome"/>
</dbReference>
<proteinExistence type="predicted"/>
<keyword evidence="3 7" id="KW-0732">Signal</keyword>
<organism evidence="9 10">
    <name type="scientific">Mycoplasmopsis felis</name>
    <dbReference type="NCBI Taxonomy" id="33923"/>
    <lineage>
        <taxon>Bacteria</taxon>
        <taxon>Bacillati</taxon>
        <taxon>Mycoplasmatota</taxon>
        <taxon>Mycoplasmoidales</taxon>
        <taxon>Metamycoplasmataceae</taxon>
        <taxon>Mycoplasmopsis</taxon>
    </lineage>
</organism>
<evidence type="ECO:0000256" key="4">
    <source>
        <dbReference type="ARBA" id="ARBA00023136"/>
    </source>
</evidence>
<dbReference type="EMBL" id="AP022325">
    <property type="protein sequence ID" value="BBU48030.1"/>
    <property type="molecule type" value="Genomic_DNA"/>
</dbReference>
<gene>
    <name evidence="9" type="ORF">JPM2_7230</name>
</gene>
<evidence type="ECO:0000256" key="7">
    <source>
        <dbReference type="SAM" id="SignalP"/>
    </source>
</evidence>
<dbReference type="InterPro" id="IPR008107">
    <property type="entry name" value="Mycoplasma_p48"/>
</dbReference>
<reference evidence="9 10" key="1">
    <citation type="submission" date="2020-01" db="EMBL/GenBank/DDBJ databases">
        <title>Complete genome sequence of Mycoplasma felis strain Myco-2.</title>
        <authorList>
            <person name="Kinoshita Y."/>
            <person name="Niwa H."/>
            <person name="Uchida-Fujii E."/>
            <person name="Nukada T."/>
        </authorList>
    </citation>
    <scope>NUCLEOTIDE SEQUENCE [LARGE SCALE GENOMIC DNA]</scope>
    <source>
        <strain evidence="9 10">Myco-2</strain>
    </source>
</reference>
<keyword evidence="4" id="KW-0472">Membrane</keyword>
<dbReference type="AlphaFoldDB" id="A0A809RWK3"/>
<keyword evidence="2" id="KW-1003">Cell membrane</keyword>
<sequence length="440" mass="48173">MKKQIKKLFLGTGLISIVPVFALAAQCGKEGPITRPSNYIPENQRVAEIVKDTTFTLPEEMVGTKLVVITDSGRVTDKSFNQSQWEALNVLQDQTMTKKTTEDGKTQDVFNLNISSIEPSGDYISAYNAALSSGNKVWVLSGFTHGDHIKSYIKANASRLKNAGVKIINVDFVIDPEEVGYADVYNLTFKVNEVSYVAGYALAKFISENETENKKLSSFGGGPFNAVTDFITGYLKGIYDWNKENPDKKVTHTPVRLDSGFVPGEQLNNVINGLLAENPVSAYPVAGPATQSTITINNSKSNSKTKYIIGVDVDQSKSLGTESSGLFFTSVMKNLTQAVYDTILEVVFNSNKKPIFKGGSSKHIKKGDIAENWVKLAASTLTNEALRTKAQEAITTAQNKFNSLSAEDKAFLDEDKAEKGGQQYENLQDLINKLLEKINS</sequence>
<evidence type="ECO:0000313" key="10">
    <source>
        <dbReference type="Proteomes" id="UP000464317"/>
    </source>
</evidence>
<keyword evidence="10" id="KW-1185">Reference proteome</keyword>
<dbReference type="InterPro" id="IPR003760">
    <property type="entry name" value="PnrA-like"/>
</dbReference>
<evidence type="ECO:0000313" key="9">
    <source>
        <dbReference type="EMBL" id="BBU48030.1"/>
    </source>
</evidence>
<dbReference type="Gene3D" id="3.40.50.2300">
    <property type="match status" value="2"/>
</dbReference>
<dbReference type="PANTHER" id="PTHR34296:SF2">
    <property type="entry name" value="ABC TRANSPORTER GUANOSINE-BINDING PROTEIN NUPN"/>
    <property type="match status" value="1"/>
</dbReference>
<dbReference type="InterPro" id="IPR050957">
    <property type="entry name" value="BMP_lipoprotein"/>
</dbReference>
<dbReference type="PRINTS" id="PR01733">
    <property type="entry name" value="LIPPROTEIN48"/>
</dbReference>
<evidence type="ECO:0000256" key="2">
    <source>
        <dbReference type="ARBA" id="ARBA00022475"/>
    </source>
</evidence>
<feature type="domain" description="ABC transporter substrate-binding protein PnrA-like" evidence="8">
    <location>
        <begin position="66"/>
        <end position="350"/>
    </location>
</feature>
<feature type="coiled-coil region" evidence="6">
    <location>
        <begin position="387"/>
        <end position="437"/>
    </location>
</feature>